<sequence length="544" mass="59560">MDQRKPQLSPVRRILPKQDATPAPEVRPVSASEQKINQFRNRRYQVLHQETEAARKRRAQDKPDARDRITALLDRDSFVELDMFATNRATGFGMESKRVPGDGVVTGFGSIDGRQVCVYAYDPTVLGGSLGEVTAEKIVKVQELALRNRVPIIGINDSGGARIQEGVVALAGYADIFFRNVQSSGVIPQLSVIAGPCTGGAVYSPAITDFIYIVDGSGYMFITGPEVVRVTTGEEVTFDQLGGGDVHNTLSGVGHFLPETEAECWAGIRRLLSYLPAWNGEPPPFVPSDDDPERADPELQTLVPDSPNLPYDMRELIGRLLDDRQFLEVQPFFAQNIVVGLGRLGGHTVGLVGNQPKVLAGAIDIKASIKAARFIRFCDAFNIPIVSLVDVPGYLPGTAQEHEGIIRHGAKLLYAYAEATVPKLTVITRKDYGGAYCVMSPKQMGADLNLAWPSAEIAVMGPEAAVNIIYRRELAAESDPAKLRAELVAEYTARFANPYVAAERGYVDDVIEPRETRRELINALKLCMRKKVDRPARKHGNIPL</sequence>
<dbReference type="Pfam" id="PF01039">
    <property type="entry name" value="Carboxyl_trans"/>
    <property type="match status" value="1"/>
</dbReference>
<dbReference type="InterPro" id="IPR011763">
    <property type="entry name" value="COA_CT_C"/>
</dbReference>
<gene>
    <name evidence="4" type="ORF">JF888_04985</name>
</gene>
<organism evidence="4 5">
    <name type="scientific">Candidatus Dormiibacter inghamiae</name>
    <dbReference type="NCBI Taxonomy" id="3127013"/>
    <lineage>
        <taxon>Bacteria</taxon>
        <taxon>Bacillati</taxon>
        <taxon>Candidatus Dormiibacterota</taxon>
        <taxon>Candidatus Dormibacteria</taxon>
        <taxon>Candidatus Dormibacterales</taxon>
        <taxon>Candidatus Dormibacteraceae</taxon>
        <taxon>Candidatus Dormiibacter</taxon>
    </lineage>
</organism>
<accession>A0A934KFM2</accession>
<protein>
    <submittedName>
        <fullName evidence="4">Acyl-CoA carboxylase subunit beta</fullName>
    </submittedName>
</protein>
<dbReference type="GO" id="GO:0004658">
    <property type="term" value="F:propionyl-CoA carboxylase activity"/>
    <property type="evidence" value="ECO:0007669"/>
    <property type="project" value="TreeGrafter"/>
</dbReference>
<name>A0A934KFM2_9BACT</name>
<dbReference type="SUPFAM" id="SSF52096">
    <property type="entry name" value="ClpP/crotonase"/>
    <property type="match status" value="2"/>
</dbReference>
<dbReference type="PANTHER" id="PTHR43842:SF2">
    <property type="entry name" value="PROPIONYL-COA CARBOXYLASE BETA CHAIN, MITOCHONDRIAL"/>
    <property type="match status" value="1"/>
</dbReference>
<reference evidence="4 5" key="1">
    <citation type="submission" date="2020-10" db="EMBL/GenBank/DDBJ databases">
        <title>Ca. Dormibacterota MAGs.</title>
        <authorList>
            <person name="Montgomery K."/>
        </authorList>
    </citation>
    <scope>NUCLEOTIDE SEQUENCE [LARGE SCALE GENOMIC DNA]</scope>
    <source>
        <strain evidence="4">SC8811_S16_3</strain>
    </source>
</reference>
<dbReference type="FunFam" id="3.90.226.10:FF:000017">
    <property type="entry name" value="Propionyl-CoA carboxylase subunit beta 5"/>
    <property type="match status" value="1"/>
</dbReference>
<dbReference type="Proteomes" id="UP000620075">
    <property type="component" value="Unassembled WGS sequence"/>
</dbReference>
<evidence type="ECO:0000313" key="5">
    <source>
        <dbReference type="Proteomes" id="UP000620075"/>
    </source>
</evidence>
<dbReference type="AlphaFoldDB" id="A0A934KFM2"/>
<evidence type="ECO:0000256" key="1">
    <source>
        <dbReference type="SAM" id="MobiDB-lite"/>
    </source>
</evidence>
<dbReference type="RefSeq" id="WP_338177114.1">
    <property type="nucleotide sequence ID" value="NZ_JAEKNQ010000020.1"/>
</dbReference>
<dbReference type="GO" id="GO:0003989">
    <property type="term" value="F:acetyl-CoA carboxylase activity"/>
    <property type="evidence" value="ECO:0007669"/>
    <property type="project" value="InterPro"/>
</dbReference>
<dbReference type="PANTHER" id="PTHR43842">
    <property type="entry name" value="PROPIONYL-COA CARBOXYLASE BETA CHAIN"/>
    <property type="match status" value="1"/>
</dbReference>
<feature type="domain" description="CoA carboxyltransferase N-terminal" evidence="2">
    <location>
        <begin position="25"/>
        <end position="287"/>
    </location>
</feature>
<feature type="region of interest" description="Disordered" evidence="1">
    <location>
        <begin position="1"/>
        <end position="35"/>
    </location>
</feature>
<dbReference type="InterPro" id="IPR000438">
    <property type="entry name" value="Acetyl_CoA_COase_Trfase_b_su"/>
</dbReference>
<dbReference type="EMBL" id="JAEKNQ010000020">
    <property type="protein sequence ID" value="MBJ7602536.1"/>
    <property type="molecule type" value="Genomic_DNA"/>
</dbReference>
<dbReference type="PROSITE" id="PS50989">
    <property type="entry name" value="COA_CT_CTER"/>
    <property type="match status" value="1"/>
</dbReference>
<comment type="caution">
    <text evidence="4">The sequence shown here is derived from an EMBL/GenBank/DDBJ whole genome shotgun (WGS) entry which is preliminary data.</text>
</comment>
<dbReference type="PROSITE" id="PS50980">
    <property type="entry name" value="COA_CT_NTER"/>
    <property type="match status" value="1"/>
</dbReference>
<dbReference type="InterPro" id="IPR029045">
    <property type="entry name" value="ClpP/crotonase-like_dom_sf"/>
</dbReference>
<dbReference type="InterPro" id="IPR034733">
    <property type="entry name" value="AcCoA_carboxyl_beta"/>
</dbReference>
<evidence type="ECO:0000259" key="2">
    <source>
        <dbReference type="PROSITE" id="PS50980"/>
    </source>
</evidence>
<feature type="domain" description="CoA carboxyltransferase C-terminal" evidence="3">
    <location>
        <begin position="294"/>
        <end position="538"/>
    </location>
</feature>
<dbReference type="GO" id="GO:0006633">
    <property type="term" value="P:fatty acid biosynthetic process"/>
    <property type="evidence" value="ECO:0007669"/>
    <property type="project" value="InterPro"/>
</dbReference>
<dbReference type="Gene3D" id="3.90.226.10">
    <property type="entry name" value="2-enoyl-CoA Hydratase, Chain A, domain 1"/>
    <property type="match status" value="2"/>
</dbReference>
<dbReference type="InterPro" id="IPR051047">
    <property type="entry name" value="AccD/PCCB"/>
</dbReference>
<evidence type="ECO:0000259" key="3">
    <source>
        <dbReference type="PROSITE" id="PS50989"/>
    </source>
</evidence>
<proteinExistence type="predicted"/>
<dbReference type="InterPro" id="IPR011762">
    <property type="entry name" value="COA_CT_N"/>
</dbReference>
<dbReference type="GO" id="GO:0009317">
    <property type="term" value="C:acetyl-CoA carboxylase complex"/>
    <property type="evidence" value="ECO:0007669"/>
    <property type="project" value="InterPro"/>
</dbReference>
<dbReference type="PRINTS" id="PR01070">
    <property type="entry name" value="ACCCTRFRASEB"/>
</dbReference>
<evidence type="ECO:0000313" key="4">
    <source>
        <dbReference type="EMBL" id="MBJ7602536.1"/>
    </source>
</evidence>